<feature type="region of interest" description="Disordered" evidence="1">
    <location>
        <begin position="25"/>
        <end position="54"/>
    </location>
</feature>
<keyword evidence="2" id="KW-1133">Transmembrane helix</keyword>
<dbReference type="EMBL" id="KZ679008">
    <property type="protein sequence ID" value="PSS22739.1"/>
    <property type="molecule type" value="Genomic_DNA"/>
</dbReference>
<dbReference type="RefSeq" id="XP_024722785.1">
    <property type="nucleotide sequence ID" value="XM_024865284.1"/>
</dbReference>
<sequence>MGRLESLTSWALGRTPYEDEVIEFPHTTGRPGAQQYNEHGRPRNPETKRRERDSVRAANEVMQVTGVVEDSLVAKARAKAYKQEKNEDTFTGLRLMEVGRSALVGGVWGVLGLRRRILLYRPYSEMGFLEILRNESEVKSIPSFFLAGIPTVIAYHISDWTGFVIQSIVDSVFDEDEDEYTPGQLWFKHTGQILLDVAFCYVTLNFRMFAILQQLNLIPGSHLLPSLRSFIPFSAASPLQLPAPPSLEIRSILSWGFALFRSATPLLVILAHGKLKFFVARLFYRPIYKSLPRPTGDSMFSGLPISTPSIGFDTPDIPFEEERPRRGEDTPTLRALEGLPALDREEREEARMRQSLMDQDDSSEDENDEVQQTTLISFDVEAAHATENSMGTWSAELRSANEPKSKIIQYRVTGLTMLPTILATEGLREICAGILVIPLEAVMVRIIGRAYLQNSGLSLSSFYEVFAFKDAIPAWRNLVGAFAIQVVATGVIWAGFTLGSQRWAGKRRSNAEDRREPPP</sequence>
<feature type="compositionally biased region" description="Basic and acidic residues" evidence="1">
    <location>
        <begin position="342"/>
        <end position="352"/>
    </location>
</feature>
<feature type="compositionally biased region" description="Basic and acidic residues" evidence="1">
    <location>
        <begin position="320"/>
        <end position="331"/>
    </location>
</feature>
<keyword evidence="2" id="KW-0472">Membrane</keyword>
<accession>A0A2T3B798</accession>
<reference evidence="3 4" key="1">
    <citation type="journal article" date="2018" name="New Phytol.">
        <title>Comparative genomics and transcriptomics depict ericoid mycorrhizal fungi as versatile saprotrophs and plant mutualists.</title>
        <authorList>
            <person name="Martino E."/>
            <person name="Morin E."/>
            <person name="Grelet G.A."/>
            <person name="Kuo A."/>
            <person name="Kohler A."/>
            <person name="Daghino S."/>
            <person name="Barry K.W."/>
            <person name="Cichocki N."/>
            <person name="Clum A."/>
            <person name="Dockter R.B."/>
            <person name="Hainaut M."/>
            <person name="Kuo R.C."/>
            <person name="LaButti K."/>
            <person name="Lindahl B.D."/>
            <person name="Lindquist E.A."/>
            <person name="Lipzen A."/>
            <person name="Khouja H.R."/>
            <person name="Magnuson J."/>
            <person name="Murat C."/>
            <person name="Ohm R.A."/>
            <person name="Singer S.W."/>
            <person name="Spatafora J.W."/>
            <person name="Wang M."/>
            <person name="Veneault-Fourrey C."/>
            <person name="Henrissat B."/>
            <person name="Grigoriev I.V."/>
            <person name="Martin F.M."/>
            <person name="Perotto S."/>
        </authorList>
    </citation>
    <scope>NUCLEOTIDE SEQUENCE [LARGE SCALE GENOMIC DNA]</scope>
    <source>
        <strain evidence="3 4">ATCC 22711</strain>
    </source>
</reference>
<dbReference type="InParanoid" id="A0A2T3B798"/>
<keyword evidence="2" id="KW-0812">Transmembrane</keyword>
<keyword evidence="4" id="KW-1185">Reference proteome</keyword>
<name>A0A2T3B798_AMORE</name>
<dbReference type="Proteomes" id="UP000241818">
    <property type="component" value="Unassembled WGS sequence"/>
</dbReference>
<gene>
    <name evidence="3" type="ORF">M430DRAFT_25718</name>
</gene>
<evidence type="ECO:0000313" key="4">
    <source>
        <dbReference type="Proteomes" id="UP000241818"/>
    </source>
</evidence>
<dbReference type="GeneID" id="36573365"/>
<evidence type="ECO:0000256" key="2">
    <source>
        <dbReference type="SAM" id="Phobius"/>
    </source>
</evidence>
<organism evidence="3 4">
    <name type="scientific">Amorphotheca resinae ATCC 22711</name>
    <dbReference type="NCBI Taxonomy" id="857342"/>
    <lineage>
        <taxon>Eukaryota</taxon>
        <taxon>Fungi</taxon>
        <taxon>Dikarya</taxon>
        <taxon>Ascomycota</taxon>
        <taxon>Pezizomycotina</taxon>
        <taxon>Leotiomycetes</taxon>
        <taxon>Helotiales</taxon>
        <taxon>Amorphothecaceae</taxon>
        <taxon>Amorphotheca</taxon>
    </lineage>
</organism>
<evidence type="ECO:0000256" key="1">
    <source>
        <dbReference type="SAM" id="MobiDB-lite"/>
    </source>
</evidence>
<proteinExistence type="predicted"/>
<feature type="compositionally biased region" description="Acidic residues" evidence="1">
    <location>
        <begin position="358"/>
        <end position="369"/>
    </location>
</feature>
<protein>
    <submittedName>
        <fullName evidence="3">Uncharacterized protein</fullName>
    </submittedName>
</protein>
<feature type="region of interest" description="Disordered" evidence="1">
    <location>
        <begin position="312"/>
        <end position="369"/>
    </location>
</feature>
<feature type="compositionally biased region" description="Basic and acidic residues" evidence="1">
    <location>
        <begin position="38"/>
        <end position="54"/>
    </location>
</feature>
<feature type="transmembrane region" description="Helical" evidence="2">
    <location>
        <begin position="478"/>
        <end position="498"/>
    </location>
</feature>
<dbReference type="STRING" id="857342.A0A2T3B798"/>
<dbReference type="AlphaFoldDB" id="A0A2T3B798"/>
<evidence type="ECO:0000313" key="3">
    <source>
        <dbReference type="EMBL" id="PSS22739.1"/>
    </source>
</evidence>
<dbReference type="OrthoDB" id="5383784at2759"/>